<keyword evidence="4" id="KW-0449">Lipoprotein</keyword>
<dbReference type="PANTHER" id="PTHR12895">
    <property type="entry name" value="DYMECLIN"/>
    <property type="match status" value="1"/>
</dbReference>
<dbReference type="PANTHER" id="PTHR12895:SF9">
    <property type="entry name" value="DYMECLIN"/>
    <property type="match status" value="1"/>
</dbReference>
<comment type="caution">
    <text evidence="5">The sequence shown here is derived from an EMBL/GenBank/DDBJ whole genome shotgun (WGS) entry which is preliminary data.</text>
</comment>
<dbReference type="AlphaFoldDB" id="A0ABD2PLS7"/>
<dbReference type="InterPro" id="IPR019142">
    <property type="entry name" value="Dymeclin"/>
</dbReference>
<feature type="non-terminal residue" evidence="5">
    <location>
        <position position="1"/>
    </location>
</feature>
<dbReference type="Proteomes" id="UP001626550">
    <property type="component" value="Unassembled WGS sequence"/>
</dbReference>
<proteinExistence type="inferred from homology"/>
<evidence type="ECO:0000256" key="3">
    <source>
        <dbReference type="ARBA" id="ARBA00022707"/>
    </source>
</evidence>
<name>A0ABD2PLS7_9PLAT</name>
<comment type="similarity">
    <text evidence="1">Belongs to the dymeclin family.</text>
</comment>
<accession>A0ABD2PLS7</accession>
<evidence type="ECO:0000256" key="4">
    <source>
        <dbReference type="ARBA" id="ARBA00023288"/>
    </source>
</evidence>
<evidence type="ECO:0000256" key="1">
    <source>
        <dbReference type="ARBA" id="ARBA00010603"/>
    </source>
</evidence>
<reference evidence="5 6" key="1">
    <citation type="submission" date="2024-11" db="EMBL/GenBank/DDBJ databases">
        <title>Adaptive evolution of stress response genes in parasites aligns with host niche diversity.</title>
        <authorList>
            <person name="Hahn C."/>
            <person name="Resl P."/>
        </authorList>
    </citation>
    <scope>NUCLEOTIDE SEQUENCE [LARGE SCALE GENOMIC DNA]</scope>
    <source>
        <strain evidence="5">EGGRZ-B1_66</strain>
        <tissue evidence="5">Body</tissue>
    </source>
</reference>
<keyword evidence="3" id="KW-0519">Myristate</keyword>
<keyword evidence="6" id="KW-1185">Reference proteome</keyword>
<evidence type="ECO:0000256" key="2">
    <source>
        <dbReference type="ARBA" id="ARBA00015736"/>
    </source>
</evidence>
<organism evidence="5 6">
    <name type="scientific">Cichlidogyrus casuarinus</name>
    <dbReference type="NCBI Taxonomy" id="1844966"/>
    <lineage>
        <taxon>Eukaryota</taxon>
        <taxon>Metazoa</taxon>
        <taxon>Spiralia</taxon>
        <taxon>Lophotrochozoa</taxon>
        <taxon>Platyhelminthes</taxon>
        <taxon>Monogenea</taxon>
        <taxon>Monopisthocotylea</taxon>
        <taxon>Dactylogyridea</taxon>
        <taxon>Ancyrocephalidae</taxon>
        <taxon>Cichlidogyrus</taxon>
    </lineage>
</organism>
<dbReference type="Pfam" id="PF09742">
    <property type="entry name" value="Dymeclin"/>
    <property type="match status" value="1"/>
</dbReference>
<gene>
    <name evidence="5" type="ORF">Ciccas_013274</name>
</gene>
<evidence type="ECO:0000313" key="5">
    <source>
        <dbReference type="EMBL" id="KAL3308199.1"/>
    </source>
</evidence>
<dbReference type="EMBL" id="JBJKFK010005669">
    <property type="protein sequence ID" value="KAL3308199.1"/>
    <property type="molecule type" value="Genomic_DNA"/>
</dbReference>
<protein>
    <recommendedName>
        <fullName evidence="2">Dymeclin</fullName>
    </recommendedName>
</protein>
<evidence type="ECO:0000313" key="6">
    <source>
        <dbReference type="Proteomes" id="UP001626550"/>
    </source>
</evidence>
<sequence length="372" mass="42637">LIPLLGILYRVSNENSHLIYMMLIIVLILTEHSQFIENVHNVRLKTVPWKMEKAMTEVSLGGLLVLVLVRTVQTHVNQLRERYLHINCLAALANLSSKITRLNQQSSSALVNLVVLLLKRHSRIEKRIHELEKGLVHEPVSNGSTSPGSPLAISKVDAVSASIIHLDIEDLVRLTLHPGQIQALIQTTLIRGCSEILWVEEVHRGTARVCYCQKNDMILLEEVIRTLLEIINSVITHSLATNKNLLYELLHQQDRFRPLKDNVLFQDIMHNLDVVINFFTIKLDKECAINGGQVVMPEQVMQLIDKHIVILTRHQQLKKFPELRFKYVEESSPDDFFVPYVWLMIFLGASDYFDPSIVRVFKSSLEELKQTV</sequence>